<reference evidence="1 2" key="1">
    <citation type="submission" date="2018-12" db="EMBL/GenBank/DDBJ databases">
        <title>Genome sequencing of Eikenella corrodens KCOM 3110 (= JS217).</title>
        <authorList>
            <person name="Koo J.-K."/>
            <person name="Park S.-N."/>
            <person name="Lim Y.K."/>
        </authorList>
    </citation>
    <scope>NUCLEOTIDE SEQUENCE [LARGE SCALE GENOMIC DNA]</scope>
    <source>
        <strain evidence="1 2">KCOM 3110</strain>
    </source>
</reference>
<dbReference type="Proteomes" id="UP000282435">
    <property type="component" value="Chromosome"/>
</dbReference>
<name>A0A3S9SM30_EIKCO</name>
<accession>A0A3S9SM30</accession>
<gene>
    <name evidence="1" type="ORF">ELB75_11670</name>
</gene>
<protein>
    <submittedName>
        <fullName evidence="1">Uncharacterized protein</fullName>
    </submittedName>
</protein>
<dbReference type="OrthoDB" id="8614049at2"/>
<evidence type="ECO:0000313" key="1">
    <source>
        <dbReference type="EMBL" id="AZR60601.1"/>
    </source>
</evidence>
<dbReference type="AlphaFoldDB" id="A0A3S9SM30"/>
<dbReference type="RefSeq" id="WP_126984039.1">
    <property type="nucleotide sequence ID" value="NZ_CP034670.1"/>
</dbReference>
<sequence length="92" mass="11001">MNYVYNDCMTVHPTTERCLVLIHLTEQSSLLLNTQDVALLFDCSYDHVYKRIISHPEFPKAIRQVDGKIRKREERRWIAGDVIRYIRSLNRH</sequence>
<dbReference type="EMBL" id="CP034670">
    <property type="protein sequence ID" value="AZR60601.1"/>
    <property type="molecule type" value="Genomic_DNA"/>
</dbReference>
<organism evidence="1 2">
    <name type="scientific">Eikenella corrodens</name>
    <dbReference type="NCBI Taxonomy" id="539"/>
    <lineage>
        <taxon>Bacteria</taxon>
        <taxon>Pseudomonadati</taxon>
        <taxon>Pseudomonadota</taxon>
        <taxon>Betaproteobacteria</taxon>
        <taxon>Neisseriales</taxon>
        <taxon>Neisseriaceae</taxon>
        <taxon>Eikenella</taxon>
    </lineage>
</organism>
<evidence type="ECO:0000313" key="2">
    <source>
        <dbReference type="Proteomes" id="UP000282435"/>
    </source>
</evidence>
<proteinExistence type="predicted"/>